<dbReference type="InParanoid" id="V5FI93"/>
<organism evidence="1 2">
    <name type="scientific">Byssochlamys spectabilis (strain No. 5 / NBRC 109023)</name>
    <name type="common">Paecilomyces variotii</name>
    <dbReference type="NCBI Taxonomy" id="1356009"/>
    <lineage>
        <taxon>Eukaryota</taxon>
        <taxon>Fungi</taxon>
        <taxon>Dikarya</taxon>
        <taxon>Ascomycota</taxon>
        <taxon>Pezizomycotina</taxon>
        <taxon>Eurotiomycetes</taxon>
        <taxon>Eurotiomycetidae</taxon>
        <taxon>Eurotiales</taxon>
        <taxon>Thermoascaceae</taxon>
        <taxon>Paecilomyces</taxon>
    </lineage>
</organism>
<gene>
    <name evidence="1" type="ORF">PVAR5_6149</name>
</gene>
<dbReference type="AlphaFoldDB" id="V5FI93"/>
<evidence type="ECO:0000313" key="1">
    <source>
        <dbReference type="EMBL" id="GAD97474.1"/>
    </source>
</evidence>
<evidence type="ECO:0000313" key="2">
    <source>
        <dbReference type="Proteomes" id="UP000018001"/>
    </source>
</evidence>
<dbReference type="Proteomes" id="UP000018001">
    <property type="component" value="Unassembled WGS sequence"/>
</dbReference>
<dbReference type="HOGENOM" id="CLU_095770_2_0_1"/>
<dbReference type="InterPro" id="IPR054208">
    <property type="entry name" value="DUF6914"/>
</dbReference>
<proteinExistence type="predicted"/>
<dbReference type="OrthoDB" id="2679825at2759"/>
<dbReference type="EMBL" id="BAUL01000201">
    <property type="protein sequence ID" value="GAD97474.1"/>
    <property type="molecule type" value="Genomic_DNA"/>
</dbReference>
<keyword evidence="2" id="KW-1185">Reference proteome</keyword>
<dbReference type="eggNOG" id="ENOG502RZJU">
    <property type="taxonomic scope" value="Eukaryota"/>
</dbReference>
<dbReference type="Pfam" id="PF21858">
    <property type="entry name" value="DUF6914"/>
    <property type="match status" value="1"/>
</dbReference>
<sequence>MRSNKSRFYVSLYFRSGQSPPDSYHWALLVGPKHDEDHYDAMQYHVKNTIQPGVSGQPWVFEASRLGDSETRFRLLTRVLIAKIGDPSSVDASLRSVPVVQGDPDFNCISWVRSVIETLDAHGVLSKSKVVDWSAIDQRCRNYVAKKKAAGRWRSSPTPDSKHRSVKIPTWDMLQERETVS</sequence>
<reference evidence="2" key="1">
    <citation type="journal article" date="2014" name="Genome Announc.">
        <title>Draft genome sequence of the formaldehyde-resistant fungus Byssochlamys spectabilis No. 5 (anamorph Paecilomyces variotii No. 5) (NBRC109023).</title>
        <authorList>
            <person name="Oka T."/>
            <person name="Ekino K."/>
            <person name="Fukuda K."/>
            <person name="Nomura Y."/>
        </authorList>
    </citation>
    <scope>NUCLEOTIDE SEQUENCE [LARGE SCALE GENOMIC DNA]</scope>
    <source>
        <strain evidence="2">No. 5 / NBRC 109023</strain>
    </source>
</reference>
<comment type="caution">
    <text evidence="1">The sequence shown here is derived from an EMBL/GenBank/DDBJ whole genome shotgun (WGS) entry which is preliminary data.</text>
</comment>
<protein>
    <submittedName>
        <fullName evidence="1">Uncharacterized protein</fullName>
    </submittedName>
</protein>
<name>V5FI93_BYSSN</name>
<accession>V5FI93</accession>